<dbReference type="Proteomes" id="UP000785679">
    <property type="component" value="Unassembled WGS sequence"/>
</dbReference>
<evidence type="ECO:0000313" key="2">
    <source>
        <dbReference type="Proteomes" id="UP000785679"/>
    </source>
</evidence>
<dbReference type="AlphaFoldDB" id="A0A8J8NH62"/>
<proteinExistence type="predicted"/>
<protein>
    <submittedName>
        <fullName evidence="1">Uncharacterized protein</fullName>
    </submittedName>
</protein>
<organism evidence="1 2">
    <name type="scientific">Halteria grandinella</name>
    <dbReference type="NCBI Taxonomy" id="5974"/>
    <lineage>
        <taxon>Eukaryota</taxon>
        <taxon>Sar</taxon>
        <taxon>Alveolata</taxon>
        <taxon>Ciliophora</taxon>
        <taxon>Intramacronucleata</taxon>
        <taxon>Spirotrichea</taxon>
        <taxon>Stichotrichia</taxon>
        <taxon>Sporadotrichida</taxon>
        <taxon>Halteriidae</taxon>
        <taxon>Halteria</taxon>
    </lineage>
</organism>
<accession>A0A8J8NH62</accession>
<gene>
    <name evidence="1" type="ORF">FGO68_gene7636</name>
</gene>
<keyword evidence="2" id="KW-1185">Reference proteome</keyword>
<comment type="caution">
    <text evidence="1">The sequence shown here is derived from an EMBL/GenBank/DDBJ whole genome shotgun (WGS) entry which is preliminary data.</text>
</comment>
<evidence type="ECO:0000313" key="1">
    <source>
        <dbReference type="EMBL" id="TNV75307.1"/>
    </source>
</evidence>
<dbReference type="EMBL" id="RRYP01015875">
    <property type="protein sequence ID" value="TNV75307.1"/>
    <property type="molecule type" value="Genomic_DNA"/>
</dbReference>
<name>A0A8J8NH62_HALGN</name>
<reference evidence="1" key="1">
    <citation type="submission" date="2019-06" db="EMBL/GenBank/DDBJ databases">
        <authorList>
            <person name="Zheng W."/>
        </authorList>
    </citation>
    <scope>NUCLEOTIDE SEQUENCE</scope>
    <source>
        <strain evidence="1">QDHG01</strain>
    </source>
</reference>
<sequence>MRLWINHFLANYLGRTNFFKNIYSRSSVQKEIMPTMNRMFNLCCHQGNFDLTKGFSFSICQVLSQLCSELISYFSFLCYSISFCIFSSCCSKALFFAVKIRQI</sequence>